<feature type="domain" description="O-methyltransferase C-terminal" evidence="4">
    <location>
        <begin position="190"/>
        <end position="392"/>
    </location>
</feature>
<accession>A0A2T2P2C6</accession>
<dbReference type="Pfam" id="PF00891">
    <property type="entry name" value="Methyltransf_2"/>
    <property type="match status" value="1"/>
</dbReference>
<dbReference type="InterPro" id="IPR012967">
    <property type="entry name" value="COMT_dimerisation"/>
</dbReference>
<dbReference type="PANTHER" id="PTHR43712:SF12">
    <property type="entry name" value="STERIGMATOCYSTIN 8-O-METHYLTRANSFERASE"/>
    <property type="match status" value="1"/>
</dbReference>
<proteinExistence type="predicted"/>
<keyword evidence="7" id="KW-1185">Reference proteome</keyword>
<keyword evidence="1 6" id="KW-0489">Methyltransferase</keyword>
<dbReference type="GO" id="GO:0032259">
    <property type="term" value="P:methylation"/>
    <property type="evidence" value="ECO:0007669"/>
    <property type="project" value="UniProtKB-KW"/>
</dbReference>
<reference evidence="6 7" key="1">
    <citation type="journal article" date="2018" name="Front. Microbiol.">
        <title>Genome-Wide Analysis of Corynespora cassiicola Leaf Fall Disease Putative Effectors.</title>
        <authorList>
            <person name="Lopez D."/>
            <person name="Ribeiro S."/>
            <person name="Label P."/>
            <person name="Fumanal B."/>
            <person name="Venisse J.S."/>
            <person name="Kohler A."/>
            <person name="de Oliveira R.R."/>
            <person name="Labutti K."/>
            <person name="Lipzen A."/>
            <person name="Lail K."/>
            <person name="Bauer D."/>
            <person name="Ohm R.A."/>
            <person name="Barry K.W."/>
            <person name="Spatafora J."/>
            <person name="Grigoriev I.V."/>
            <person name="Martin F.M."/>
            <person name="Pujade-Renaud V."/>
        </authorList>
    </citation>
    <scope>NUCLEOTIDE SEQUENCE [LARGE SCALE GENOMIC DNA]</scope>
    <source>
        <strain evidence="6 7">Philippines</strain>
    </source>
</reference>
<evidence type="ECO:0000259" key="4">
    <source>
        <dbReference type="Pfam" id="PF00891"/>
    </source>
</evidence>
<dbReference type="Gene3D" id="3.40.50.150">
    <property type="entry name" value="Vaccinia Virus protein VP39"/>
    <property type="match status" value="1"/>
</dbReference>
<dbReference type="InterPro" id="IPR036388">
    <property type="entry name" value="WH-like_DNA-bd_sf"/>
</dbReference>
<dbReference type="STRING" id="1448308.A0A2T2P2C6"/>
<name>A0A2T2P2C6_CORCC</name>
<dbReference type="EMBL" id="KZ678130">
    <property type="protein sequence ID" value="PSN71812.1"/>
    <property type="molecule type" value="Genomic_DNA"/>
</dbReference>
<evidence type="ECO:0000256" key="2">
    <source>
        <dbReference type="ARBA" id="ARBA00022679"/>
    </source>
</evidence>
<dbReference type="PANTHER" id="PTHR43712">
    <property type="entry name" value="PUTATIVE (AFU_ORTHOLOGUE AFUA_4G14580)-RELATED"/>
    <property type="match status" value="1"/>
</dbReference>
<dbReference type="InterPro" id="IPR036390">
    <property type="entry name" value="WH_DNA-bd_sf"/>
</dbReference>
<dbReference type="Proteomes" id="UP000240883">
    <property type="component" value="Unassembled WGS sequence"/>
</dbReference>
<feature type="domain" description="O-methyltransferase dimerisation" evidence="5">
    <location>
        <begin position="85"/>
        <end position="152"/>
    </location>
</feature>
<dbReference type="PROSITE" id="PS51683">
    <property type="entry name" value="SAM_OMT_II"/>
    <property type="match status" value="1"/>
</dbReference>
<dbReference type="InterPro" id="IPR029063">
    <property type="entry name" value="SAM-dependent_MTases_sf"/>
</dbReference>
<dbReference type="SUPFAM" id="SSF53335">
    <property type="entry name" value="S-adenosyl-L-methionine-dependent methyltransferases"/>
    <property type="match status" value="1"/>
</dbReference>
<sequence length="420" mass="46637">MAQNARVPRIVELARIIADTTEKLNDTLSSQNIPTPSFDAEYTKFPENAIGDQETILNATSELYDLLLDPLSALFQYGSHNNMVSLQMVSRYKIANLVPTSGSVSYDELSERSHVSKDVLQRLLRHAMTRHIFREPEPGRVSHTASSRVLVQQHMNDWMSVGSEVMWPAAVKMLDAAEKWPYSAEPHETAFSLANGGTGSAYEVIGADPVLAARFASAMKAYTSSPGFDVAHVIDNYDWAALGSALVVDVGGARGHVAMALAEKFEGLRFLVQDMAQVVAGAEEEVAEEVRGRIAFEAHDLFVPQTVEADVFYLRWILHNWSDKYCVMILQALVPVLKPGGRVLIQDTLMPEPGGMASWKEMDLRSTDLNMWAVFNARERTVVEWTDLLKKADSRFEVHDIFLPVGSALALIDVRWNCAP</sequence>
<evidence type="ECO:0000256" key="1">
    <source>
        <dbReference type="ARBA" id="ARBA00022603"/>
    </source>
</evidence>
<evidence type="ECO:0000259" key="5">
    <source>
        <dbReference type="Pfam" id="PF08100"/>
    </source>
</evidence>
<evidence type="ECO:0000313" key="6">
    <source>
        <dbReference type="EMBL" id="PSN71812.1"/>
    </source>
</evidence>
<protein>
    <submittedName>
        <fullName evidence="6">Sterigmatocystin 8-O-methyltransferase</fullName>
    </submittedName>
</protein>
<dbReference type="OrthoDB" id="1606438at2759"/>
<dbReference type="Gene3D" id="1.10.10.10">
    <property type="entry name" value="Winged helix-like DNA-binding domain superfamily/Winged helix DNA-binding domain"/>
    <property type="match status" value="1"/>
</dbReference>
<dbReference type="SUPFAM" id="SSF46785">
    <property type="entry name" value="Winged helix' DNA-binding domain"/>
    <property type="match status" value="1"/>
</dbReference>
<dbReference type="AlphaFoldDB" id="A0A2T2P2C6"/>
<dbReference type="InterPro" id="IPR016461">
    <property type="entry name" value="COMT-like"/>
</dbReference>
<evidence type="ECO:0000256" key="3">
    <source>
        <dbReference type="ARBA" id="ARBA00022691"/>
    </source>
</evidence>
<keyword evidence="3" id="KW-0949">S-adenosyl-L-methionine</keyword>
<keyword evidence="2 6" id="KW-0808">Transferase</keyword>
<dbReference type="InterPro" id="IPR001077">
    <property type="entry name" value="COMT_C"/>
</dbReference>
<dbReference type="Pfam" id="PF08100">
    <property type="entry name" value="Dimerisation"/>
    <property type="match status" value="1"/>
</dbReference>
<evidence type="ECO:0000313" key="7">
    <source>
        <dbReference type="Proteomes" id="UP000240883"/>
    </source>
</evidence>
<dbReference type="GO" id="GO:0008171">
    <property type="term" value="F:O-methyltransferase activity"/>
    <property type="evidence" value="ECO:0007669"/>
    <property type="project" value="InterPro"/>
</dbReference>
<organism evidence="6 7">
    <name type="scientific">Corynespora cassiicola Philippines</name>
    <dbReference type="NCBI Taxonomy" id="1448308"/>
    <lineage>
        <taxon>Eukaryota</taxon>
        <taxon>Fungi</taxon>
        <taxon>Dikarya</taxon>
        <taxon>Ascomycota</taxon>
        <taxon>Pezizomycotina</taxon>
        <taxon>Dothideomycetes</taxon>
        <taxon>Pleosporomycetidae</taxon>
        <taxon>Pleosporales</taxon>
        <taxon>Corynesporascaceae</taxon>
        <taxon>Corynespora</taxon>
    </lineage>
</organism>
<gene>
    <name evidence="6" type="ORF">BS50DRAFT_583444</name>
</gene>